<dbReference type="Proteomes" id="UP000192927">
    <property type="component" value="Unassembled WGS sequence"/>
</dbReference>
<dbReference type="InterPro" id="IPR007867">
    <property type="entry name" value="GMC_OxRtase_C"/>
</dbReference>
<dbReference type="SUPFAM" id="SSF54373">
    <property type="entry name" value="FAD-linked reductases, C-terminal domain"/>
    <property type="match status" value="1"/>
</dbReference>
<evidence type="ECO:0000313" key="6">
    <source>
        <dbReference type="EMBL" id="SLM39352.1"/>
    </source>
</evidence>
<dbReference type="PANTHER" id="PTHR11552:SF115">
    <property type="entry name" value="DEHYDROGENASE XPTC-RELATED"/>
    <property type="match status" value="1"/>
</dbReference>
<feature type="binding site" evidence="3">
    <location>
        <begin position="46"/>
        <end position="47"/>
    </location>
    <ligand>
        <name>FAD</name>
        <dbReference type="ChEBI" id="CHEBI:57692"/>
    </ligand>
</feature>
<proteinExistence type="inferred from homology"/>
<dbReference type="GO" id="GO:0016614">
    <property type="term" value="F:oxidoreductase activity, acting on CH-OH group of donors"/>
    <property type="evidence" value="ECO:0007669"/>
    <property type="project" value="InterPro"/>
</dbReference>
<feature type="active site" description="Proton donor" evidence="2">
    <location>
        <position position="550"/>
    </location>
</feature>
<dbReference type="Pfam" id="PF05199">
    <property type="entry name" value="GMC_oxred_C"/>
    <property type="match status" value="1"/>
</dbReference>
<dbReference type="InterPro" id="IPR000172">
    <property type="entry name" value="GMC_OxRdtase_N"/>
</dbReference>
<evidence type="ECO:0000256" key="3">
    <source>
        <dbReference type="PIRSR" id="PIRSR000137-2"/>
    </source>
</evidence>
<keyword evidence="3" id="KW-0285">Flavoprotein</keyword>
<evidence type="ECO:0000256" key="1">
    <source>
        <dbReference type="ARBA" id="ARBA00010790"/>
    </source>
</evidence>
<protein>
    <submittedName>
        <fullName evidence="6">Glucose-methanol-choline oxidoreductase, N-terminal</fullName>
    </submittedName>
</protein>
<evidence type="ECO:0000313" key="7">
    <source>
        <dbReference type="Proteomes" id="UP000192927"/>
    </source>
</evidence>
<evidence type="ECO:0000256" key="4">
    <source>
        <dbReference type="SAM" id="SignalP"/>
    </source>
</evidence>
<dbReference type="AlphaFoldDB" id="A0A1W5D8V5"/>
<feature type="binding site" evidence="3">
    <location>
        <position position="112"/>
    </location>
    <ligand>
        <name>FAD</name>
        <dbReference type="ChEBI" id="CHEBI:57692"/>
    </ligand>
</feature>
<sequence length="615" mass="66241">MIAFITVCSILFAAAHASLLAKHALIIGRDITLDVSYDFLIIGGGTSGLTVADRLTENPNISVLVIEYGCLESQEPNAVPGLLNATPYLFNITSTPQRGLDNATFAVPAAAVVGGGTVVNGMLFDRGSAPDYDAWVELGNPGWGWEDLLPYFKKSENFTPAATELADEFGISWDNVAHGFSGSVQSSYPVFQYQSIKNFFRAWHSLGVQTPKDPGNGAAIGAFWGPSSLNPRNETRSDARTAHYDPVAGARPNYHLLTDHAVSKVNFLGRKATEVEFIDRRTSQRGTVNAKKEVILAAGAAHTPQVLQLSGVGPKTLLDNLGIPIIVDLPGVGQNFQDQPTLYASYNFTSDIVPNAGTLLSNTTYAEEQLALYYSERQGAYTICRYSGNAVAFIPLPSVTQRYQSIIALARSYSPGAFYPPHTDHSIISGYKVQRDLILSLHASTATSVQETAFSSSTVIPLTLIKPLSRGTVLINSTDPLAAPLIDWGALTNPTDLEIMVAIVRQQRKLMATEAMMELGPLELTPGANLTSDDQLRAALRQQTQPTWSHLCSTCSMMKREYGGVVDPDLLVYGVQGLSVVDASIIPLIPATHTSATVYAVAEKAADIIKARHQL</sequence>
<dbReference type="PROSITE" id="PS00624">
    <property type="entry name" value="GMC_OXRED_2"/>
    <property type="match status" value="1"/>
</dbReference>
<feature type="domain" description="Glucose-methanol-choline oxidoreductase N-terminal" evidence="5">
    <location>
        <begin position="299"/>
        <end position="313"/>
    </location>
</feature>
<dbReference type="EMBL" id="FWEW01003499">
    <property type="protein sequence ID" value="SLM39352.1"/>
    <property type="molecule type" value="Genomic_DNA"/>
</dbReference>
<comment type="cofactor">
    <cofactor evidence="3">
        <name>FAD</name>
        <dbReference type="ChEBI" id="CHEBI:57692"/>
    </cofactor>
</comment>
<keyword evidence="3" id="KW-0274">FAD</keyword>
<feature type="chain" id="PRO_5012213153" evidence="4">
    <location>
        <begin position="18"/>
        <end position="615"/>
    </location>
</feature>
<dbReference type="Gene3D" id="3.50.50.60">
    <property type="entry name" value="FAD/NAD(P)-binding domain"/>
    <property type="match status" value="1"/>
</dbReference>
<feature type="binding site" evidence="3">
    <location>
        <position position="262"/>
    </location>
    <ligand>
        <name>FAD</name>
        <dbReference type="ChEBI" id="CHEBI:57692"/>
    </ligand>
</feature>
<comment type="similarity">
    <text evidence="1">Belongs to the GMC oxidoreductase family.</text>
</comment>
<organism evidence="6 7">
    <name type="scientific">Lasallia pustulata</name>
    <dbReference type="NCBI Taxonomy" id="136370"/>
    <lineage>
        <taxon>Eukaryota</taxon>
        <taxon>Fungi</taxon>
        <taxon>Dikarya</taxon>
        <taxon>Ascomycota</taxon>
        <taxon>Pezizomycotina</taxon>
        <taxon>Lecanoromycetes</taxon>
        <taxon>OSLEUM clade</taxon>
        <taxon>Umbilicariomycetidae</taxon>
        <taxon>Umbilicariales</taxon>
        <taxon>Umbilicariaceae</taxon>
        <taxon>Lasallia</taxon>
    </lineage>
</organism>
<dbReference type="GO" id="GO:0050660">
    <property type="term" value="F:flavin adenine dinucleotide binding"/>
    <property type="evidence" value="ECO:0007669"/>
    <property type="project" value="InterPro"/>
</dbReference>
<keyword evidence="4" id="KW-0732">Signal</keyword>
<accession>A0A1W5D8V5</accession>
<dbReference type="InterPro" id="IPR036188">
    <property type="entry name" value="FAD/NAD-bd_sf"/>
</dbReference>
<reference evidence="7" key="1">
    <citation type="submission" date="2017-03" db="EMBL/GenBank/DDBJ databases">
        <authorList>
            <person name="Sharma R."/>
            <person name="Thines M."/>
        </authorList>
    </citation>
    <scope>NUCLEOTIDE SEQUENCE [LARGE SCALE GENOMIC DNA]</scope>
</reference>
<evidence type="ECO:0000259" key="5">
    <source>
        <dbReference type="PROSITE" id="PS00624"/>
    </source>
</evidence>
<feature type="signal peptide" evidence="4">
    <location>
        <begin position="1"/>
        <end position="17"/>
    </location>
</feature>
<dbReference type="SUPFAM" id="SSF51905">
    <property type="entry name" value="FAD/NAD(P)-binding domain"/>
    <property type="match status" value="1"/>
</dbReference>
<keyword evidence="7" id="KW-1185">Reference proteome</keyword>
<dbReference type="Gene3D" id="3.30.560.10">
    <property type="entry name" value="Glucose Oxidase, domain 3"/>
    <property type="match status" value="1"/>
</dbReference>
<dbReference type="Pfam" id="PF00732">
    <property type="entry name" value="GMC_oxred_N"/>
    <property type="match status" value="1"/>
</dbReference>
<dbReference type="PIRSF" id="PIRSF000137">
    <property type="entry name" value="Alcohol_oxidase"/>
    <property type="match status" value="1"/>
</dbReference>
<dbReference type="InterPro" id="IPR012132">
    <property type="entry name" value="GMC_OxRdtase"/>
</dbReference>
<dbReference type="GO" id="GO:0044550">
    <property type="term" value="P:secondary metabolite biosynthetic process"/>
    <property type="evidence" value="ECO:0007669"/>
    <property type="project" value="TreeGrafter"/>
</dbReference>
<dbReference type="PANTHER" id="PTHR11552">
    <property type="entry name" value="GLUCOSE-METHANOL-CHOLINE GMC OXIDOREDUCTASE"/>
    <property type="match status" value="1"/>
</dbReference>
<name>A0A1W5D8V5_9LECA</name>
<evidence type="ECO:0000256" key="2">
    <source>
        <dbReference type="PIRSR" id="PIRSR000137-1"/>
    </source>
</evidence>
<feature type="active site" description="Proton acceptor" evidence="2">
    <location>
        <position position="593"/>
    </location>
</feature>